<reference evidence="1 2" key="1">
    <citation type="submission" date="2022-10" db="EMBL/GenBank/DDBJ databases">
        <title>Defluviimonas sp. nov., isolated from ocean surface water.</title>
        <authorList>
            <person name="He W."/>
            <person name="Wang L."/>
            <person name="Zhang D.-F."/>
        </authorList>
    </citation>
    <scope>NUCLEOTIDE SEQUENCE [LARGE SCALE GENOMIC DNA]</scope>
    <source>
        <strain evidence="1 2">WL0002</strain>
    </source>
</reference>
<evidence type="ECO:0000313" key="1">
    <source>
        <dbReference type="EMBL" id="MCV2868832.1"/>
    </source>
</evidence>
<name>A0ABT2ZCM1_9RHOB</name>
<comment type="caution">
    <text evidence="1">The sequence shown here is derived from an EMBL/GenBank/DDBJ whole genome shotgun (WGS) entry which is preliminary data.</text>
</comment>
<accession>A0ABT2ZCM1</accession>
<evidence type="ECO:0000313" key="2">
    <source>
        <dbReference type="Proteomes" id="UP001652542"/>
    </source>
</evidence>
<sequence>MTDRYAVFGNAATTDRDFIYAQRVRLAGSDGLLAFSHKPLGRHGRQRISGRGRPTVIP</sequence>
<dbReference type="EMBL" id="JAOWKY010000002">
    <property type="protein sequence ID" value="MCV2868832.1"/>
    <property type="molecule type" value="Genomic_DNA"/>
</dbReference>
<proteinExistence type="predicted"/>
<keyword evidence="2" id="KW-1185">Reference proteome</keyword>
<organism evidence="1 2">
    <name type="scientific">Albidovulum marisflavi</name>
    <dbReference type="NCBI Taxonomy" id="2984159"/>
    <lineage>
        <taxon>Bacteria</taxon>
        <taxon>Pseudomonadati</taxon>
        <taxon>Pseudomonadota</taxon>
        <taxon>Alphaproteobacteria</taxon>
        <taxon>Rhodobacterales</taxon>
        <taxon>Paracoccaceae</taxon>
        <taxon>Albidovulum</taxon>
    </lineage>
</organism>
<gene>
    <name evidence="1" type="ORF">OEW28_09350</name>
</gene>
<dbReference type="RefSeq" id="WP_263734496.1">
    <property type="nucleotide sequence ID" value="NZ_JAOWKY010000002.1"/>
</dbReference>
<dbReference type="Proteomes" id="UP001652542">
    <property type="component" value="Unassembled WGS sequence"/>
</dbReference>
<protein>
    <submittedName>
        <fullName evidence="1">Uncharacterized protein</fullName>
    </submittedName>
</protein>